<dbReference type="EMBL" id="MSPP01000001">
    <property type="protein sequence ID" value="OUD10457.1"/>
    <property type="molecule type" value="Genomic_DNA"/>
</dbReference>
<keyword evidence="2" id="KW-0808">Transferase</keyword>
<comment type="caution">
    <text evidence="3">The sequence shown here is derived from an EMBL/GenBank/DDBJ whole genome shotgun (WGS) entry which is preliminary data.</text>
</comment>
<dbReference type="PANTHER" id="PTHR34136:SF1">
    <property type="entry name" value="UDP-N-ACETYL-D-MANNOSAMINURONIC ACID TRANSFERASE"/>
    <property type="match status" value="1"/>
</dbReference>
<dbReference type="PANTHER" id="PTHR34136">
    <property type="match status" value="1"/>
</dbReference>
<keyword evidence="4" id="KW-1185">Reference proteome</keyword>
<dbReference type="OrthoDB" id="9808602at2"/>
<dbReference type="Pfam" id="PF03808">
    <property type="entry name" value="Glyco_tran_WecG"/>
    <property type="match status" value="1"/>
</dbReference>
<reference evidence="3 4" key="1">
    <citation type="submission" date="2016-12" db="EMBL/GenBank/DDBJ databases">
        <title>The draft genome sequence of HSLHS2.</title>
        <authorList>
            <person name="Hu D."/>
            <person name="Wang L."/>
            <person name="Shao Z."/>
        </authorList>
    </citation>
    <scope>NUCLEOTIDE SEQUENCE [LARGE SCALE GENOMIC DNA]</scope>
    <source>
        <strain evidence="3">MCCC 1A06712</strain>
    </source>
</reference>
<sequence length="247" mass="28129">MDIRSPKRISDLLDQVRSVRCEEGVKALFQEMKAPSGVLTVAFINAHAVNMCWKCDKISADFSSVDILLRDGKGVEVLFKSIGKDPGLNLNGTDLIPEFLRSWKGSRISVYGTSEPWLLRACRKLALEGHEIISQIDGFKTESDYLADAIENEPQIILLAMGMPKQEKVARFLRENLVDCNITIICGGAIVDFFAGRFPRAPEWMRKRGLEWLFRFLQEPMRLCKRYLLGNVLFLSRIHKVKRVLNL</sequence>
<dbReference type="GO" id="GO:0016758">
    <property type="term" value="F:hexosyltransferase activity"/>
    <property type="evidence" value="ECO:0007669"/>
    <property type="project" value="TreeGrafter"/>
</dbReference>
<dbReference type="Proteomes" id="UP000194664">
    <property type="component" value="Unassembled WGS sequence"/>
</dbReference>
<dbReference type="NCBIfam" id="TIGR00696">
    <property type="entry name" value="wecG_tagA_cpsF"/>
    <property type="match status" value="1"/>
</dbReference>
<protein>
    <recommendedName>
        <fullName evidence="5">Glycosyltransferase</fullName>
    </recommendedName>
</protein>
<keyword evidence="1" id="KW-0328">Glycosyltransferase</keyword>
<evidence type="ECO:0008006" key="5">
    <source>
        <dbReference type="Google" id="ProtNLM"/>
    </source>
</evidence>
<evidence type="ECO:0000313" key="4">
    <source>
        <dbReference type="Proteomes" id="UP000194664"/>
    </source>
</evidence>
<gene>
    <name evidence="3" type="ORF">BVC71_02870</name>
</gene>
<dbReference type="AlphaFoldDB" id="A0A251X187"/>
<accession>A0A251X187</accession>
<evidence type="ECO:0000313" key="3">
    <source>
        <dbReference type="EMBL" id="OUD10457.1"/>
    </source>
</evidence>
<proteinExistence type="predicted"/>
<name>A0A251X187_9RHOB</name>
<dbReference type="CDD" id="cd06533">
    <property type="entry name" value="Glyco_transf_WecG_TagA"/>
    <property type="match status" value="1"/>
</dbReference>
<dbReference type="InterPro" id="IPR004629">
    <property type="entry name" value="WecG_TagA_CpsF"/>
</dbReference>
<organism evidence="3 4">
    <name type="scientific">Marivivens niveibacter</name>
    <dbReference type="NCBI Taxonomy" id="1930667"/>
    <lineage>
        <taxon>Bacteria</taxon>
        <taxon>Pseudomonadati</taxon>
        <taxon>Pseudomonadota</taxon>
        <taxon>Alphaproteobacteria</taxon>
        <taxon>Rhodobacterales</taxon>
        <taxon>Paracoccaceae</taxon>
        <taxon>Marivivens group</taxon>
        <taxon>Marivivens</taxon>
    </lineage>
</organism>
<evidence type="ECO:0000256" key="2">
    <source>
        <dbReference type="ARBA" id="ARBA00022679"/>
    </source>
</evidence>
<evidence type="ECO:0000256" key="1">
    <source>
        <dbReference type="ARBA" id="ARBA00022676"/>
    </source>
</evidence>
<dbReference type="RefSeq" id="WP_086450108.1">
    <property type="nucleotide sequence ID" value="NZ_MSPP01000001.1"/>
</dbReference>